<dbReference type="EMBL" id="CP136336">
    <property type="protein sequence ID" value="WOB05944.1"/>
    <property type="molecule type" value="Genomic_DNA"/>
</dbReference>
<organism evidence="3 4">
    <name type="scientific">Piscinibacter gummiphilus</name>
    <dbReference type="NCBI Taxonomy" id="946333"/>
    <lineage>
        <taxon>Bacteria</taxon>
        <taxon>Pseudomonadati</taxon>
        <taxon>Pseudomonadota</taxon>
        <taxon>Betaproteobacteria</taxon>
        <taxon>Burkholderiales</taxon>
        <taxon>Sphaerotilaceae</taxon>
        <taxon>Piscinibacter</taxon>
    </lineage>
</organism>
<dbReference type="InterPro" id="IPR050982">
    <property type="entry name" value="Auxin_biosynth/cation_transpt"/>
</dbReference>
<dbReference type="PANTHER" id="PTHR43539:SF78">
    <property type="entry name" value="FLAVIN-CONTAINING MONOOXYGENASE"/>
    <property type="match status" value="1"/>
</dbReference>
<proteinExistence type="predicted"/>
<sequence>MLEQGAYDAIVIGAGQAGLAAGFHLRRAGLRFLILEAGDSAGGSWRHYYRSLRLFSPARYSALPGLPFSGDPGHYPTRDATIDYLARYANTHQLPVTTHCRVDAIDRRPDGLFEVRTLRGTFLARSLIAASGSFQRPRLPSLPGQPAYTGQLLHSLAYQSPDAFAGQRVVVVGAANSGVQIATELAQVAKVWIAARRPPSFVPQRMLGADVHAWWSAFGLDTAEIGTWRASLFKRMHSKTGPAVLDAGLYRAAVASGRPGVRPMFRSFSPDGVVWHDGEAEPVDTVIFATGFLPNLQYLQALGALDLHGVPLQRRGASSTVPGLYYVGLSYQRTYASATLRGVGPDAEIVVRQLQRHLGQTQASRHAKPGARPPLGTAPRSTAPCCP</sequence>
<evidence type="ECO:0000256" key="2">
    <source>
        <dbReference type="SAM" id="MobiDB-lite"/>
    </source>
</evidence>
<dbReference type="SUPFAM" id="SSF51905">
    <property type="entry name" value="FAD/NAD(P)-binding domain"/>
    <property type="match status" value="2"/>
</dbReference>
<gene>
    <name evidence="3" type="ORF">RXV79_13540</name>
</gene>
<dbReference type="PANTHER" id="PTHR43539">
    <property type="entry name" value="FLAVIN-BINDING MONOOXYGENASE-LIKE PROTEIN (AFU_ORTHOLOGUE AFUA_4G09220)"/>
    <property type="match status" value="1"/>
</dbReference>
<dbReference type="PRINTS" id="PR00368">
    <property type="entry name" value="FADPNR"/>
</dbReference>
<dbReference type="PRINTS" id="PR00469">
    <property type="entry name" value="PNDRDTASEII"/>
</dbReference>
<dbReference type="Gene3D" id="3.50.50.60">
    <property type="entry name" value="FAD/NAD(P)-binding domain"/>
    <property type="match status" value="1"/>
</dbReference>
<dbReference type="InterPro" id="IPR036188">
    <property type="entry name" value="FAD/NAD-bd_sf"/>
</dbReference>
<accession>A0ABZ0CLT6</accession>
<feature type="region of interest" description="Disordered" evidence="2">
    <location>
        <begin position="358"/>
        <end position="387"/>
    </location>
</feature>
<protein>
    <submittedName>
        <fullName evidence="3">NAD(P)-binding domain-containing protein</fullName>
    </submittedName>
</protein>
<keyword evidence="4" id="KW-1185">Reference proteome</keyword>
<keyword evidence="1" id="KW-0560">Oxidoreductase</keyword>
<evidence type="ECO:0000313" key="4">
    <source>
        <dbReference type="Proteomes" id="UP001303946"/>
    </source>
</evidence>
<dbReference type="RefSeq" id="WP_316698080.1">
    <property type="nucleotide sequence ID" value="NZ_CP136336.1"/>
</dbReference>
<reference evidence="3 4" key="1">
    <citation type="submission" date="2023-10" db="EMBL/GenBank/DDBJ databases">
        <title>Bacteria for the degradation of biodegradable plastic PBAT(Polybutylene adipate terephthalate).</title>
        <authorList>
            <person name="Weon H.-Y."/>
            <person name="Yeon J."/>
        </authorList>
    </citation>
    <scope>NUCLEOTIDE SEQUENCE [LARGE SCALE GENOMIC DNA]</scope>
    <source>
        <strain evidence="3 4">SBD 7-3</strain>
    </source>
</reference>
<dbReference type="Proteomes" id="UP001303946">
    <property type="component" value="Chromosome"/>
</dbReference>
<evidence type="ECO:0000256" key="1">
    <source>
        <dbReference type="ARBA" id="ARBA00023002"/>
    </source>
</evidence>
<evidence type="ECO:0000313" key="3">
    <source>
        <dbReference type="EMBL" id="WOB05944.1"/>
    </source>
</evidence>
<dbReference type="Pfam" id="PF13738">
    <property type="entry name" value="Pyr_redox_3"/>
    <property type="match status" value="1"/>
</dbReference>
<name>A0ABZ0CLT6_9BURK</name>